<dbReference type="AlphaFoldDB" id="A0A0S4QGV1"/>
<sequence>MVEGPRTSTGADGRLELPPSPDAEQVRAAVQAWVAEHVPAAWQEAGRRGGAAAIRLVRSRDEYERWYPVFGRSGLVAPTWEPAYGGLGLAPDLARVVDAELRPFNLGRLNPLGLSNAAPALFAHGTEEQRLRFLPPIVRNEEFWCQLFSEPGAGSDLASLATRAVREGDSWIITGQKVWTTWGFRADYGVLLARTDPDVPKRAGITYFLLDMHQPGVDVRPLRHITGEVDFCEVFLDEAVVPDSQRIGRVGDGWRVAGATLSGERQMVSGAGSGGVDRIGGSGIASLIRLARKVSAQGLPGGWDDPVMRQEIVKLYTEERIRGWTNERVRQRLRAGLAPGPESSIGKVQQGTLNQRMQALAVEILGASGAAWESPAVQAGPAASADGGAGAGAGTDADAVAAQYAESLIHEVRGMLRSRANTIEGGTTEVNKNILAERVLGLPREPDPYQGKPWRDVPRS</sequence>
<evidence type="ECO:0000313" key="11">
    <source>
        <dbReference type="EMBL" id="CUU54801.1"/>
    </source>
</evidence>
<dbReference type="RefSeq" id="WP_207550261.1">
    <property type="nucleotide sequence ID" value="NZ_FAOZ01000003.1"/>
</dbReference>
<dbReference type="InterPro" id="IPR006091">
    <property type="entry name" value="Acyl-CoA_Oxase/DH_mid-dom"/>
</dbReference>
<dbReference type="Gene3D" id="1.20.140.10">
    <property type="entry name" value="Butyryl-CoA Dehydrogenase, subunit A, domain 3"/>
    <property type="match status" value="1"/>
</dbReference>
<organism evidence="11 12">
    <name type="scientific">Parafrankia irregularis</name>
    <dbReference type="NCBI Taxonomy" id="795642"/>
    <lineage>
        <taxon>Bacteria</taxon>
        <taxon>Bacillati</taxon>
        <taxon>Actinomycetota</taxon>
        <taxon>Actinomycetes</taxon>
        <taxon>Frankiales</taxon>
        <taxon>Frankiaceae</taxon>
        <taxon>Parafrankia</taxon>
    </lineage>
</organism>
<keyword evidence="3 6" id="KW-0285">Flavoprotein</keyword>
<evidence type="ECO:0000259" key="10">
    <source>
        <dbReference type="Pfam" id="PF02771"/>
    </source>
</evidence>
<comment type="similarity">
    <text evidence="2 6">Belongs to the acyl-CoA dehydrogenase family.</text>
</comment>
<dbReference type="InterPro" id="IPR037069">
    <property type="entry name" value="AcylCoA_DH/ox_N_sf"/>
</dbReference>
<protein>
    <submittedName>
        <fullName evidence="11">Acyl-CoA dehydrogenase</fullName>
    </submittedName>
</protein>
<evidence type="ECO:0000256" key="6">
    <source>
        <dbReference type="RuleBase" id="RU362125"/>
    </source>
</evidence>
<dbReference type="InterPro" id="IPR009075">
    <property type="entry name" value="AcylCo_DH/oxidase_C"/>
</dbReference>
<feature type="region of interest" description="Disordered" evidence="7">
    <location>
        <begin position="1"/>
        <end position="22"/>
    </location>
</feature>
<dbReference type="GO" id="GO:0016627">
    <property type="term" value="F:oxidoreductase activity, acting on the CH-CH group of donors"/>
    <property type="evidence" value="ECO:0007669"/>
    <property type="project" value="InterPro"/>
</dbReference>
<dbReference type="Gene3D" id="2.40.110.10">
    <property type="entry name" value="Butyryl-CoA Dehydrogenase, subunit A, domain 2"/>
    <property type="match status" value="1"/>
</dbReference>
<feature type="region of interest" description="Disordered" evidence="7">
    <location>
        <begin position="440"/>
        <end position="460"/>
    </location>
</feature>
<evidence type="ECO:0000256" key="4">
    <source>
        <dbReference type="ARBA" id="ARBA00022827"/>
    </source>
</evidence>
<dbReference type="PANTHER" id="PTHR43292">
    <property type="entry name" value="ACYL-COA DEHYDROGENASE"/>
    <property type="match status" value="1"/>
</dbReference>
<dbReference type="Pfam" id="PF02771">
    <property type="entry name" value="Acyl-CoA_dh_N"/>
    <property type="match status" value="1"/>
</dbReference>
<keyword evidence="5 6" id="KW-0560">Oxidoreductase</keyword>
<evidence type="ECO:0000259" key="9">
    <source>
        <dbReference type="Pfam" id="PF02770"/>
    </source>
</evidence>
<dbReference type="Pfam" id="PF02770">
    <property type="entry name" value="Acyl-CoA_dh_M"/>
    <property type="match status" value="1"/>
</dbReference>
<comment type="cofactor">
    <cofactor evidence="1 6">
        <name>FAD</name>
        <dbReference type="ChEBI" id="CHEBI:57692"/>
    </cofactor>
</comment>
<dbReference type="Pfam" id="PF00441">
    <property type="entry name" value="Acyl-CoA_dh_1"/>
    <property type="match status" value="1"/>
</dbReference>
<feature type="domain" description="Acyl-CoA dehydrogenase/oxidase C-terminal" evidence="8">
    <location>
        <begin position="251"/>
        <end position="375"/>
    </location>
</feature>
<reference evidence="12" key="1">
    <citation type="submission" date="2015-11" db="EMBL/GenBank/DDBJ databases">
        <authorList>
            <person name="Varghese N."/>
        </authorList>
    </citation>
    <scope>NUCLEOTIDE SEQUENCE [LARGE SCALE GENOMIC DNA]</scope>
    <source>
        <strain evidence="12">DSM 45899</strain>
    </source>
</reference>
<dbReference type="GO" id="GO:0005886">
    <property type="term" value="C:plasma membrane"/>
    <property type="evidence" value="ECO:0007669"/>
    <property type="project" value="TreeGrafter"/>
</dbReference>
<evidence type="ECO:0000259" key="8">
    <source>
        <dbReference type="Pfam" id="PF00441"/>
    </source>
</evidence>
<dbReference type="InterPro" id="IPR013786">
    <property type="entry name" value="AcylCoA_DH/ox_N"/>
</dbReference>
<proteinExistence type="inferred from homology"/>
<accession>A0A0S4QGV1</accession>
<name>A0A0S4QGV1_9ACTN</name>
<dbReference type="SUPFAM" id="SSF47203">
    <property type="entry name" value="Acyl-CoA dehydrogenase C-terminal domain-like"/>
    <property type="match status" value="1"/>
</dbReference>
<dbReference type="InterPro" id="IPR052161">
    <property type="entry name" value="Mycobact_Acyl-CoA_DH"/>
</dbReference>
<evidence type="ECO:0000256" key="2">
    <source>
        <dbReference type="ARBA" id="ARBA00009347"/>
    </source>
</evidence>
<dbReference type="InterPro" id="IPR046373">
    <property type="entry name" value="Acyl-CoA_Oxase/DH_mid-dom_sf"/>
</dbReference>
<feature type="domain" description="Acyl-CoA oxidase/dehydrogenase middle" evidence="9">
    <location>
        <begin position="145"/>
        <end position="237"/>
    </location>
</feature>
<dbReference type="InterPro" id="IPR036250">
    <property type="entry name" value="AcylCo_DH-like_C"/>
</dbReference>
<dbReference type="GO" id="GO:0050660">
    <property type="term" value="F:flavin adenine dinucleotide binding"/>
    <property type="evidence" value="ECO:0007669"/>
    <property type="project" value="InterPro"/>
</dbReference>
<evidence type="ECO:0000256" key="5">
    <source>
        <dbReference type="ARBA" id="ARBA00023002"/>
    </source>
</evidence>
<dbReference type="PANTHER" id="PTHR43292:SF4">
    <property type="entry name" value="ACYL-COA DEHYDROGENASE FADE34"/>
    <property type="match status" value="1"/>
</dbReference>
<dbReference type="FunFam" id="2.40.110.10:FF:000011">
    <property type="entry name" value="Acyl-CoA dehydrogenase FadE34"/>
    <property type="match status" value="1"/>
</dbReference>
<dbReference type="EMBL" id="FAOZ01000003">
    <property type="protein sequence ID" value="CUU54801.1"/>
    <property type="molecule type" value="Genomic_DNA"/>
</dbReference>
<keyword evidence="12" id="KW-1185">Reference proteome</keyword>
<evidence type="ECO:0000256" key="1">
    <source>
        <dbReference type="ARBA" id="ARBA00001974"/>
    </source>
</evidence>
<evidence type="ECO:0000313" key="12">
    <source>
        <dbReference type="Proteomes" id="UP000198802"/>
    </source>
</evidence>
<feature type="compositionally biased region" description="Polar residues" evidence="7">
    <location>
        <begin position="1"/>
        <end position="10"/>
    </location>
</feature>
<keyword evidence="4 6" id="KW-0274">FAD</keyword>
<evidence type="ECO:0000256" key="3">
    <source>
        <dbReference type="ARBA" id="ARBA00022630"/>
    </source>
</evidence>
<feature type="domain" description="Acyl-CoA dehydrogenase/oxidase N-terminal" evidence="10">
    <location>
        <begin position="21"/>
        <end position="141"/>
    </location>
</feature>
<evidence type="ECO:0000256" key="7">
    <source>
        <dbReference type="SAM" id="MobiDB-lite"/>
    </source>
</evidence>
<dbReference type="Gene3D" id="1.10.540.10">
    <property type="entry name" value="Acyl-CoA dehydrogenase/oxidase, N-terminal domain"/>
    <property type="match status" value="1"/>
</dbReference>
<dbReference type="SUPFAM" id="SSF56645">
    <property type="entry name" value="Acyl-CoA dehydrogenase NM domain-like"/>
    <property type="match status" value="1"/>
</dbReference>
<dbReference type="InterPro" id="IPR009100">
    <property type="entry name" value="AcylCoA_DH/oxidase_NM_dom_sf"/>
</dbReference>
<dbReference type="Proteomes" id="UP000198802">
    <property type="component" value="Unassembled WGS sequence"/>
</dbReference>
<gene>
    <name evidence="11" type="ORF">Ga0074812_103291</name>
</gene>